<evidence type="ECO:0000259" key="1">
    <source>
        <dbReference type="Pfam" id="PF24730"/>
    </source>
</evidence>
<accession>A0A3B7ML75</accession>
<organism evidence="3 4">
    <name type="scientific">Thermosynechococcus sichuanensis E542</name>
    <dbReference type="NCBI Taxonomy" id="2016101"/>
    <lineage>
        <taxon>Bacteria</taxon>
        <taxon>Bacillati</taxon>
        <taxon>Cyanobacteriota</taxon>
        <taxon>Cyanophyceae</taxon>
        <taxon>Acaryochloridales</taxon>
        <taxon>Thermosynechococcaceae</taxon>
        <taxon>Thermosynechococcus</taxon>
        <taxon>Thermosynechococcus sichuanensis</taxon>
    </lineage>
</organism>
<feature type="domain" description="DUF7682" evidence="1">
    <location>
        <begin position="4"/>
        <end position="24"/>
    </location>
</feature>
<evidence type="ECO:0000313" key="3">
    <source>
        <dbReference type="EMBL" id="AXY67856.1"/>
    </source>
</evidence>
<dbReference type="Pfam" id="PF24730">
    <property type="entry name" value="DUF7682"/>
    <property type="match status" value="1"/>
</dbReference>
<dbReference type="Proteomes" id="UP000261812">
    <property type="component" value="Chromosome"/>
</dbReference>
<name>A0A3B7ML75_9CYAN</name>
<dbReference type="KEGG" id="tsq:D3A95_06140"/>
<keyword evidence="4" id="KW-1185">Reference proteome</keyword>
<dbReference type="AlphaFoldDB" id="A0A3B7ML75"/>
<gene>
    <name evidence="3" type="ORF">D3A95_06140</name>
</gene>
<protein>
    <submittedName>
        <fullName evidence="3">Uncharacterized protein</fullName>
    </submittedName>
</protein>
<dbReference type="EMBL" id="CP032152">
    <property type="protein sequence ID" value="AXY67856.1"/>
    <property type="molecule type" value="Genomic_DNA"/>
</dbReference>
<reference evidence="4" key="1">
    <citation type="submission" date="2018-09" db="EMBL/GenBank/DDBJ databases">
        <title>Complete genome sequence of thermophilic cyanobacteria strain Thermosynechococcus elongatus PKUAC-SCTE542.</title>
        <authorList>
            <person name="Liang Y."/>
            <person name="Tang J."/>
            <person name="Daroch M."/>
        </authorList>
    </citation>
    <scope>NUCLEOTIDE SEQUENCE [LARGE SCALE GENOMIC DNA]</scope>
    <source>
        <strain evidence="4">E542</strain>
    </source>
</reference>
<sequence>MPRRRKQFPCGHQGYGQVCHYCAQLAQAKVLEAAEREQARLAQEQARLARQEWEATFASDVVDLQGLPRWIVLKARQVIAEILAGADYRRFKGKRLHHDRRVISIPLSYDYRLICYDTGDRIEPRSVLSHEDYNVKKPLA</sequence>
<feature type="domain" description="ParE-like toxin" evidence="2">
    <location>
        <begin position="70"/>
        <end position="135"/>
    </location>
</feature>
<dbReference type="RefSeq" id="WP_181496734.1">
    <property type="nucleotide sequence ID" value="NZ_CP032152.1"/>
</dbReference>
<proteinExistence type="predicted"/>
<evidence type="ECO:0000259" key="2">
    <source>
        <dbReference type="Pfam" id="PF24732"/>
    </source>
</evidence>
<dbReference type="Pfam" id="PF24732">
    <property type="entry name" value="ParE_like"/>
    <property type="match status" value="1"/>
</dbReference>
<dbReference type="InterPro" id="IPR056099">
    <property type="entry name" value="DUF7682"/>
</dbReference>
<evidence type="ECO:0000313" key="4">
    <source>
        <dbReference type="Proteomes" id="UP000261812"/>
    </source>
</evidence>
<dbReference type="InterPro" id="IPR056925">
    <property type="entry name" value="ParE-like"/>
</dbReference>